<name>A0A6J6UGX6_9ZZZZ</name>
<proteinExistence type="predicted"/>
<accession>A0A6J6UGX6</accession>
<evidence type="ECO:0000313" key="2">
    <source>
        <dbReference type="EMBL" id="CAB4758846.1"/>
    </source>
</evidence>
<feature type="region of interest" description="Disordered" evidence="1">
    <location>
        <begin position="64"/>
        <end position="107"/>
    </location>
</feature>
<reference evidence="2" key="1">
    <citation type="submission" date="2020-05" db="EMBL/GenBank/DDBJ databases">
        <authorList>
            <person name="Chiriac C."/>
            <person name="Salcher M."/>
            <person name="Ghai R."/>
            <person name="Kavagutti S V."/>
        </authorList>
    </citation>
    <scope>NUCLEOTIDE SEQUENCE</scope>
</reference>
<protein>
    <submittedName>
        <fullName evidence="2">Unannotated protein</fullName>
    </submittedName>
</protein>
<dbReference type="AlphaFoldDB" id="A0A6J6UGX6"/>
<sequence>MKTFEVDGSVLESFLGATGTGLGASAASFTFGGMTSTTTGDFVGVLAVGVGAGAAGAAGAGSVGATGAAGVSSGAGVSGPRPPSVRGDTLTDDPSLTPTRAHAESANTIEPATTVEPVISAAHRRTRAFITREFITRTFPSAMRRGRQRVDLSAKWLGYLGL</sequence>
<organism evidence="2">
    <name type="scientific">freshwater metagenome</name>
    <dbReference type="NCBI Taxonomy" id="449393"/>
    <lineage>
        <taxon>unclassified sequences</taxon>
        <taxon>metagenomes</taxon>
        <taxon>ecological metagenomes</taxon>
    </lineage>
</organism>
<evidence type="ECO:0000256" key="1">
    <source>
        <dbReference type="SAM" id="MobiDB-lite"/>
    </source>
</evidence>
<dbReference type="EMBL" id="CAEZYW010000330">
    <property type="protein sequence ID" value="CAB4758846.1"/>
    <property type="molecule type" value="Genomic_DNA"/>
</dbReference>
<feature type="compositionally biased region" description="Low complexity" evidence="1">
    <location>
        <begin position="65"/>
        <end position="79"/>
    </location>
</feature>
<gene>
    <name evidence="2" type="ORF">UFOPK2786_01717</name>
</gene>